<name>A0A7I7RQ06_9MYCO</name>
<evidence type="ECO:0000256" key="1">
    <source>
        <dbReference type="SAM" id="MobiDB-lite"/>
    </source>
</evidence>
<geneLocation type="plasmid" evidence="2">
    <name>pJCM18538</name>
</geneLocation>
<keyword evidence="3" id="KW-1185">Reference proteome</keyword>
<dbReference type="RefSeq" id="WP_163916094.1">
    <property type="nucleotide sequence ID" value="NZ_AP022592.1"/>
</dbReference>
<keyword evidence="2" id="KW-0614">Plasmid</keyword>
<protein>
    <submittedName>
        <fullName evidence="2">Uncharacterized protein</fullName>
    </submittedName>
</protein>
<evidence type="ECO:0000313" key="3">
    <source>
        <dbReference type="Proteomes" id="UP000467428"/>
    </source>
</evidence>
<organism evidence="2 3">
    <name type="scientific">Mycolicibacterium arabiense</name>
    <dbReference type="NCBI Taxonomy" id="1286181"/>
    <lineage>
        <taxon>Bacteria</taxon>
        <taxon>Bacillati</taxon>
        <taxon>Actinomycetota</taxon>
        <taxon>Actinomycetes</taxon>
        <taxon>Mycobacteriales</taxon>
        <taxon>Mycobacteriaceae</taxon>
        <taxon>Mycolicibacterium</taxon>
    </lineage>
</organism>
<dbReference type="KEGG" id="marz:MARA_00470"/>
<evidence type="ECO:0000313" key="2">
    <source>
        <dbReference type="EMBL" id="BBY46617.1"/>
    </source>
</evidence>
<reference evidence="2 3" key="1">
    <citation type="journal article" date="2019" name="Emerg. Microbes Infect.">
        <title>Comprehensive subspecies identification of 175 nontuberculous mycobacteria species based on 7547 genomic profiles.</title>
        <authorList>
            <person name="Matsumoto Y."/>
            <person name="Kinjo T."/>
            <person name="Motooka D."/>
            <person name="Nabeya D."/>
            <person name="Jung N."/>
            <person name="Uechi K."/>
            <person name="Horii T."/>
            <person name="Iida T."/>
            <person name="Fujita J."/>
            <person name="Nakamura S."/>
        </authorList>
    </citation>
    <scope>NUCLEOTIDE SEQUENCE [LARGE SCALE GENOMIC DNA]</scope>
    <source>
        <strain evidence="2 3">JCM 18538</strain>
        <plasmid evidence="2">pJCM18538</plasmid>
    </source>
</reference>
<gene>
    <name evidence="2" type="ORF">MARA_00470</name>
</gene>
<accession>A0A7I7RQ06</accession>
<proteinExistence type="predicted"/>
<dbReference type="Proteomes" id="UP000467428">
    <property type="component" value="Plasmid pJCM18538"/>
</dbReference>
<dbReference type="EMBL" id="AP022592">
    <property type="protein sequence ID" value="BBY46617.1"/>
    <property type="molecule type" value="Genomic_DNA"/>
</dbReference>
<feature type="region of interest" description="Disordered" evidence="1">
    <location>
        <begin position="163"/>
        <end position="182"/>
    </location>
</feature>
<sequence>MTTRKTEANVIPAALVSHTTIRVQGEQNGDIAVYHACSPNARLRMQWGGMLMTMLSAQAIQGVLEGFSAAREKMALLPRQIPAPRPLVEDAFALPTVAIDWTRRPAYAVVDRQELSRDGSRQVRWLDLHMGPVTFQILDQAGCRSAVALLRTAHHAAIQVFLDGPDHPEDPTLSDYTPPTIS</sequence>
<dbReference type="AlphaFoldDB" id="A0A7I7RQ06"/>